<evidence type="ECO:0000256" key="1">
    <source>
        <dbReference type="SAM" id="SignalP"/>
    </source>
</evidence>
<organism evidence="2">
    <name type="scientific">Salinimicrobium catena</name>
    <dbReference type="NCBI Taxonomy" id="390640"/>
    <lineage>
        <taxon>Bacteria</taxon>
        <taxon>Pseudomonadati</taxon>
        <taxon>Bacteroidota</taxon>
        <taxon>Flavobacteriia</taxon>
        <taxon>Flavobacteriales</taxon>
        <taxon>Flavobacteriaceae</taxon>
        <taxon>Salinimicrobium</taxon>
    </lineage>
</organism>
<feature type="chain" id="PRO_5028196826" evidence="1">
    <location>
        <begin position="24"/>
        <end position="248"/>
    </location>
</feature>
<accession>A0A7C2R8F9</accession>
<evidence type="ECO:0000313" key="2">
    <source>
        <dbReference type="EMBL" id="HER41287.1"/>
    </source>
</evidence>
<proteinExistence type="predicted"/>
<name>A0A7C2R8F9_9FLAO</name>
<gene>
    <name evidence="2" type="ORF">ENO10_08720</name>
</gene>
<protein>
    <submittedName>
        <fullName evidence="2">Uncharacterized protein</fullName>
    </submittedName>
</protein>
<reference evidence="2" key="1">
    <citation type="journal article" date="2020" name="mSystems">
        <title>Genome- and Community-Level Interaction Insights into Carbon Utilization and Element Cycling Functions of Hydrothermarchaeota in Hydrothermal Sediment.</title>
        <authorList>
            <person name="Zhou Z."/>
            <person name="Liu Y."/>
            <person name="Xu W."/>
            <person name="Pan J."/>
            <person name="Luo Z.H."/>
            <person name="Li M."/>
        </authorList>
    </citation>
    <scope>NUCLEOTIDE SEQUENCE [LARGE SCALE GENOMIC DNA]</scope>
    <source>
        <strain evidence="2">SpSt-1235</strain>
    </source>
</reference>
<comment type="caution">
    <text evidence="2">The sequence shown here is derived from an EMBL/GenBank/DDBJ whole genome shotgun (WGS) entry which is preliminary data.</text>
</comment>
<dbReference type="AlphaFoldDB" id="A0A7C2R8F9"/>
<feature type="signal peptide" evidence="1">
    <location>
        <begin position="1"/>
        <end position="23"/>
    </location>
</feature>
<dbReference type="EMBL" id="DSEE01000629">
    <property type="protein sequence ID" value="HER41287.1"/>
    <property type="molecule type" value="Genomic_DNA"/>
</dbReference>
<dbReference type="Proteomes" id="UP000885753">
    <property type="component" value="Unassembled WGS sequence"/>
</dbReference>
<keyword evidence="1" id="KW-0732">Signal</keyword>
<sequence length="248" mass="28883">MKTMKNFIATLVVAILGVGVLSAQNGTSASEILTTTEITVKQGHNAQFIEGVKKWKECYLENRGEDQWSMWSRQQGLGNVYIMAGTLTSWAEMENEDLVDRECYIMLLNHILPHIEKVNSRVARTIPEFSRSIPEDTRYIWVTYYDVRREYPFKEIVREVTQAIKNKEGTPRGLWYDFELGAPDTPDFMVVEPYKEYADIDIKRDSPAKIYTDAVGEEKANELWDKWFDTLEQSWAYIYKLNPEMSSY</sequence>